<protein>
    <recommendedName>
        <fullName evidence="1">Putative membrane protein insertion efficiency factor</fullName>
    </recommendedName>
</protein>
<comment type="function">
    <text evidence="1">Could be involved in insertion of integral membrane proteins into the membrane.</text>
</comment>
<dbReference type="GO" id="GO:0005886">
    <property type="term" value="C:plasma membrane"/>
    <property type="evidence" value="ECO:0007669"/>
    <property type="project" value="UniProtKB-SubCell"/>
</dbReference>
<organism evidence="2 3">
    <name type="scientific">Halosaccharopolyspora lacisalsi</name>
    <dbReference type="NCBI Taxonomy" id="1000566"/>
    <lineage>
        <taxon>Bacteria</taxon>
        <taxon>Bacillati</taxon>
        <taxon>Actinomycetota</taxon>
        <taxon>Actinomycetes</taxon>
        <taxon>Pseudonocardiales</taxon>
        <taxon>Pseudonocardiaceae</taxon>
        <taxon>Halosaccharopolyspora</taxon>
    </lineage>
</organism>
<reference evidence="2 3" key="1">
    <citation type="submission" date="2020-07" db="EMBL/GenBank/DDBJ databases">
        <title>Sequencing the genomes of 1000 actinobacteria strains.</title>
        <authorList>
            <person name="Klenk H.-P."/>
        </authorList>
    </citation>
    <scope>NUCLEOTIDE SEQUENCE [LARGE SCALE GENOMIC DNA]</scope>
    <source>
        <strain evidence="2 3">DSM 45975</strain>
    </source>
</reference>
<dbReference type="Proteomes" id="UP000569329">
    <property type="component" value="Unassembled WGS sequence"/>
</dbReference>
<evidence type="ECO:0000256" key="1">
    <source>
        <dbReference type="HAMAP-Rule" id="MF_00386"/>
    </source>
</evidence>
<dbReference type="InterPro" id="IPR002696">
    <property type="entry name" value="Membr_insert_effic_factor_YidD"/>
</dbReference>
<gene>
    <name evidence="2" type="ORF">FHX42_005135</name>
</gene>
<dbReference type="HAMAP" id="MF_00386">
    <property type="entry name" value="UPF0161_YidD"/>
    <property type="match status" value="1"/>
</dbReference>
<keyword evidence="1" id="KW-0472">Membrane</keyword>
<keyword evidence="3" id="KW-1185">Reference proteome</keyword>
<dbReference type="NCBIfam" id="TIGR00278">
    <property type="entry name" value="membrane protein insertion efficiency factor YidD"/>
    <property type="match status" value="1"/>
</dbReference>
<comment type="similarity">
    <text evidence="1">Belongs to the UPF0161 family.</text>
</comment>
<dbReference type="EMBL" id="JACGWZ010000009">
    <property type="protein sequence ID" value="MBA8827730.1"/>
    <property type="molecule type" value="Genomic_DNA"/>
</dbReference>
<accession>A0A839E3W0</accession>
<comment type="caution">
    <text evidence="2">The sequence shown here is derived from an EMBL/GenBank/DDBJ whole genome shotgun (WGS) entry which is preliminary data.</text>
</comment>
<sequence length="91" mass="9999">MDDERTDSGTRPGPVAWVLLLPVRAYRKVISPLLPPTCRFYPSCSAYAVEALTVHGALRGGWLTLRRLLRCGPWHPGGLDPVPPARPPAEE</sequence>
<keyword evidence="1" id="KW-1003">Cell membrane</keyword>
<dbReference type="RefSeq" id="WP_182546888.1">
    <property type="nucleotide sequence ID" value="NZ_JACGWZ010000009.1"/>
</dbReference>
<name>A0A839E3W0_9PSEU</name>
<evidence type="ECO:0000313" key="2">
    <source>
        <dbReference type="EMBL" id="MBA8827730.1"/>
    </source>
</evidence>
<dbReference type="PANTHER" id="PTHR33383:SF1">
    <property type="entry name" value="MEMBRANE PROTEIN INSERTION EFFICIENCY FACTOR-RELATED"/>
    <property type="match status" value="1"/>
</dbReference>
<evidence type="ECO:0000313" key="3">
    <source>
        <dbReference type="Proteomes" id="UP000569329"/>
    </source>
</evidence>
<proteinExistence type="inferred from homology"/>
<dbReference type="PANTHER" id="PTHR33383">
    <property type="entry name" value="MEMBRANE PROTEIN INSERTION EFFICIENCY FACTOR-RELATED"/>
    <property type="match status" value="1"/>
</dbReference>
<comment type="subcellular location">
    <subcellularLocation>
        <location evidence="1">Cell membrane</location>
        <topology evidence="1">Peripheral membrane protein</topology>
        <orientation evidence="1">Cytoplasmic side</orientation>
    </subcellularLocation>
</comment>
<dbReference type="Pfam" id="PF01809">
    <property type="entry name" value="YidD"/>
    <property type="match status" value="1"/>
</dbReference>
<dbReference type="SMART" id="SM01234">
    <property type="entry name" value="Haemolytic"/>
    <property type="match status" value="1"/>
</dbReference>
<dbReference type="AlphaFoldDB" id="A0A839E3W0"/>